<dbReference type="PANTHER" id="PTHR45784:SF8">
    <property type="entry name" value="C-TYPE MANNOSE RECEPTOR 2-RELATED"/>
    <property type="match status" value="1"/>
</dbReference>
<dbReference type="PANTHER" id="PTHR45784">
    <property type="entry name" value="C-TYPE LECTIN DOMAIN FAMILY 20 MEMBER A-RELATED"/>
    <property type="match status" value="1"/>
</dbReference>
<feature type="domain" description="C-type lectin" evidence="2">
    <location>
        <begin position="25"/>
        <end position="139"/>
    </location>
</feature>
<feature type="signal peptide" evidence="1">
    <location>
        <begin position="1"/>
        <end position="20"/>
    </location>
</feature>
<sequence>MEIQTLFFFFASVFCERVEGEVGTYHFVSQPMNWTDAQTHCRKYYTDLSHVNDQKDTEKILKAAAGQTSLKWNIAWIGLYRDPTNTTRWKWSGGGYVTYTNWAVGQPDNHFSQESKGMIYPNGQWNDGNENILFPFFCIKISVMNYEKKTWEEALEHCREEHSDLISIASETDRLLAQTEMQCYDLTEHVWIGLRFLADQWLWVDGKTMVYKAWPQGGDKDHQCPTWRRCGALTVEGLWGNYNCEEKQNEEV</sequence>
<feature type="chain" id="PRO_5025498720" description="C-type lectin domain-containing protein" evidence="1">
    <location>
        <begin position="21"/>
        <end position="252"/>
    </location>
</feature>
<keyword evidence="4" id="KW-1185">Reference proteome</keyword>
<dbReference type="Proteomes" id="UP000472267">
    <property type="component" value="Chromosome 6"/>
</dbReference>
<reference evidence="3" key="2">
    <citation type="submission" date="2025-08" db="UniProtKB">
        <authorList>
            <consortium name="Ensembl"/>
        </authorList>
    </citation>
    <scope>IDENTIFICATION</scope>
</reference>
<protein>
    <recommendedName>
        <fullName evidence="2">C-type lectin domain-containing protein</fullName>
    </recommendedName>
</protein>
<dbReference type="InterPro" id="IPR016186">
    <property type="entry name" value="C-type_lectin-like/link_sf"/>
</dbReference>
<dbReference type="OMA" id="DENNGWM"/>
<evidence type="ECO:0000313" key="3">
    <source>
        <dbReference type="Ensembl" id="ENSSFAP00005008091.1"/>
    </source>
</evidence>
<evidence type="ECO:0000256" key="1">
    <source>
        <dbReference type="SAM" id="SignalP"/>
    </source>
</evidence>
<reference evidence="3" key="3">
    <citation type="submission" date="2025-09" db="UniProtKB">
        <authorList>
            <consortium name="Ensembl"/>
        </authorList>
    </citation>
    <scope>IDENTIFICATION</scope>
</reference>
<dbReference type="InParanoid" id="A0A672FM99"/>
<proteinExistence type="predicted"/>
<dbReference type="Gene3D" id="3.10.100.10">
    <property type="entry name" value="Mannose-Binding Protein A, subunit A"/>
    <property type="match status" value="2"/>
</dbReference>
<name>A0A672FM99_SALFA</name>
<evidence type="ECO:0000313" key="4">
    <source>
        <dbReference type="Proteomes" id="UP000472267"/>
    </source>
</evidence>
<dbReference type="SUPFAM" id="SSF56436">
    <property type="entry name" value="C-type lectin-like"/>
    <property type="match status" value="2"/>
</dbReference>
<organism evidence="3 4">
    <name type="scientific">Salarias fasciatus</name>
    <name type="common">Jewelled blenny</name>
    <name type="synonym">Blennius fasciatus</name>
    <dbReference type="NCBI Taxonomy" id="181472"/>
    <lineage>
        <taxon>Eukaryota</taxon>
        <taxon>Metazoa</taxon>
        <taxon>Chordata</taxon>
        <taxon>Craniata</taxon>
        <taxon>Vertebrata</taxon>
        <taxon>Euteleostomi</taxon>
        <taxon>Actinopterygii</taxon>
        <taxon>Neopterygii</taxon>
        <taxon>Teleostei</taxon>
        <taxon>Neoteleostei</taxon>
        <taxon>Acanthomorphata</taxon>
        <taxon>Ovalentaria</taxon>
        <taxon>Blenniimorphae</taxon>
        <taxon>Blenniiformes</taxon>
        <taxon>Blennioidei</taxon>
        <taxon>Blenniidae</taxon>
        <taxon>Salariinae</taxon>
        <taxon>Salarias</taxon>
    </lineage>
</organism>
<evidence type="ECO:0000259" key="2">
    <source>
        <dbReference type="PROSITE" id="PS50041"/>
    </source>
</evidence>
<dbReference type="InterPro" id="IPR001304">
    <property type="entry name" value="C-type_lectin-like"/>
</dbReference>
<dbReference type="SMART" id="SM00034">
    <property type="entry name" value="CLECT"/>
    <property type="match status" value="2"/>
</dbReference>
<accession>A0A672FM99</accession>
<dbReference type="PROSITE" id="PS50041">
    <property type="entry name" value="C_TYPE_LECTIN_2"/>
    <property type="match status" value="2"/>
</dbReference>
<dbReference type="Ensembl" id="ENSSFAT00005008492.1">
    <property type="protein sequence ID" value="ENSSFAP00005008091.1"/>
    <property type="gene ID" value="ENSSFAG00005004764.1"/>
</dbReference>
<dbReference type="Pfam" id="PF00059">
    <property type="entry name" value="Lectin_C"/>
    <property type="match status" value="2"/>
</dbReference>
<keyword evidence="1" id="KW-0732">Signal</keyword>
<dbReference type="AlphaFoldDB" id="A0A672FM99"/>
<reference evidence="3" key="1">
    <citation type="submission" date="2019-06" db="EMBL/GenBank/DDBJ databases">
        <authorList>
            <consortium name="Wellcome Sanger Institute Data Sharing"/>
        </authorList>
    </citation>
    <scope>NUCLEOTIDE SEQUENCE [LARGE SCALE GENOMIC DNA]</scope>
</reference>
<feature type="domain" description="C-type lectin" evidence="2">
    <location>
        <begin position="134"/>
        <end position="247"/>
    </location>
</feature>
<dbReference type="FunCoup" id="A0A672FM99">
    <property type="interactions" value="119"/>
</dbReference>
<dbReference type="InterPro" id="IPR016187">
    <property type="entry name" value="CTDL_fold"/>
</dbReference>